<dbReference type="PANTHER" id="PTHR19918">
    <property type="entry name" value="CELL DIVISION CYCLE 20 CDC20 FIZZY -RELATED"/>
    <property type="match status" value="1"/>
</dbReference>
<accession>A0A7J0GVP5</accession>
<evidence type="ECO:0000313" key="15">
    <source>
        <dbReference type="EMBL" id="GFZ14925.1"/>
    </source>
</evidence>
<comment type="subcellular location">
    <subcellularLocation>
        <location evidence="1">Nucleus</location>
    </subcellularLocation>
</comment>
<dbReference type="InterPro" id="IPR015943">
    <property type="entry name" value="WD40/YVTN_repeat-like_dom_sf"/>
</dbReference>
<dbReference type="Pfam" id="PF00022">
    <property type="entry name" value="Actin"/>
    <property type="match status" value="2"/>
</dbReference>
<dbReference type="Gene3D" id="3.90.640.10">
    <property type="entry name" value="Actin, Chain A, domain 4"/>
    <property type="match status" value="1"/>
</dbReference>
<dbReference type="GO" id="GO:0005680">
    <property type="term" value="C:anaphase-promoting complex"/>
    <property type="evidence" value="ECO:0007669"/>
    <property type="project" value="TreeGrafter"/>
</dbReference>
<dbReference type="EMBL" id="BJWL01000024">
    <property type="protein sequence ID" value="GFZ14925.1"/>
    <property type="molecule type" value="Genomic_DNA"/>
</dbReference>
<dbReference type="GO" id="GO:1905786">
    <property type="term" value="P:positive regulation of anaphase-promoting complex-dependent catabolic process"/>
    <property type="evidence" value="ECO:0007669"/>
    <property type="project" value="TreeGrafter"/>
</dbReference>
<sequence>MPFVSKIQRQSDYNLFSSSCPIVIDNGASYFRLGWAGETDPRIVFRNIVQRPRHKNTGETVTIVGDHDPALMKYFDCTRSGPRSAFDSNVVFQFEIMEYILDFGFDRLGADQSQIDHPVLITECACNPVQSRSKMAELLFESYGVPSVAFGVDAAFSYKYNQQLGVCDKDGLAICSGFTTSHVIPFVNGEPVYEACCRTNVGGYHVTDYLKQLLSLKYPHHMSSLTWEKVEDLKMEHCYVAPDYASEARLFQKGTREAEEKTKCWQLPWTPSPVEEPPSEEEIAARKAAVKEKQGQRLREMAEAKKTSRINELENEAKGLEFLLQQLRHVDESDIPSFLSETGYASKQEIESALGKVTQSLRKAKGEQVDIEEKTDTSTAEKYSLISIPDNMLTPEQLKDKRKQLFLKTTSEARQRAKQKRFEEELERERQNKQDEEKRLENPELYREQLHAKHKELSEKIEQRKRLKTNGGHTNGNNNVSGGVGRGERLNAAQKERMRLLTTAAFDRGKGEDTFGIRDEDWQLYKLMSKDNDDDDEGPDEDEAEFTRISARLKEIDPTFLPKSESGSLAAEVPRFRPRTKEDAQIMLGVERFRCPEILFHPNLLGVDQAGLDEMAGVSIRRLPSKCEGLEERITNSILMTGGSCLFPGMGERLEAGIRMIRPCGTPIRVVRAWDPVLDAWRGASACAAAMQFPQQTFSRMDYYEKGEDWLREYQLRSGATFTKEREIWQKLRNAVEAVVIEGVMQKTGKNGLKPERRKSGINLPAGMSETSLRLEALSSAASPLRPNLQSPRTMSPRTISNLSPSPSSKSAAACSDRFIPCRSSSRLHTFGLIDKASPAKEGGNDAYSRLLKSELFGSDFGSFSCAAGQQGSPVSVSPSKNMLRFKTDQSGPNSPYSGSVLGHDGGLGSESSTPPKPPRKVPKTPHKVLDAPSLQDDFYLNLVDWSSQNVLAVGLGTCVYLWTATTSKVTKLCDLGPTDSVCSVQWTREGSYISIGTHLGQVQVWDGTQCKRVRTMSGHQTRTGVLAWSSRILSSGSRDRNILQHDLRVPNDFVSKLVGHKSEVCGLKWSHDDRELASGGNDNQLLVWNQHSQQPILKLTEHTAAVKAIAWSPHQSGLLASGGGTADRCIRFWNTTNGNQINSVDTGSQVCNLVWSKNVNELVSTHGYSQNQIMVWKYPSMAKVATLTGHSLRVLYLAMSPDGQTIVTGAGDETLRFWNVFPSTKTPAPVKDTGLWSLGRTHIR</sequence>
<keyword evidence="9" id="KW-0498">Mitosis</keyword>
<feature type="repeat" description="WD" evidence="12">
    <location>
        <begin position="1058"/>
        <end position="1099"/>
    </location>
</feature>
<dbReference type="FunFam" id="2.130.10.10:FF:000025">
    <property type="entry name" value="FIZZY-related 2 isoform 1"/>
    <property type="match status" value="1"/>
</dbReference>
<dbReference type="FunFam" id="3.90.640.10:FF:000034">
    <property type="entry name" value="Actin-related protein 5"/>
    <property type="match status" value="1"/>
</dbReference>
<dbReference type="AlphaFoldDB" id="A0A7J0GVP5"/>
<proteinExistence type="inferred from homology"/>
<keyword evidence="6 12" id="KW-0853">WD repeat</keyword>
<dbReference type="Gene3D" id="2.130.10.10">
    <property type="entry name" value="YVTN repeat-like/Quinoprotein amine dehydrogenase"/>
    <property type="match status" value="1"/>
</dbReference>
<dbReference type="Proteomes" id="UP000585474">
    <property type="component" value="Unassembled WGS sequence"/>
</dbReference>
<keyword evidence="11" id="KW-0131">Cell cycle</keyword>
<dbReference type="PROSITE" id="PS00678">
    <property type="entry name" value="WD_REPEATS_1"/>
    <property type="match status" value="2"/>
</dbReference>
<evidence type="ECO:0000256" key="13">
    <source>
        <dbReference type="SAM" id="MobiDB-lite"/>
    </source>
</evidence>
<comment type="similarity">
    <text evidence="3">Belongs to the actin family. ARP5 subfamily.</text>
</comment>
<comment type="caution">
    <text evidence="15">The sequence shown here is derived from an EMBL/GenBank/DDBJ whole genome shotgun (WGS) entry which is preliminary data.</text>
</comment>
<dbReference type="PANTHER" id="PTHR19918:SF36">
    <property type="entry name" value="PROTEIN FIZZY-RELATED 3"/>
    <property type="match status" value="1"/>
</dbReference>
<dbReference type="SMART" id="SM00268">
    <property type="entry name" value="ACTIN"/>
    <property type="match status" value="1"/>
</dbReference>
<comment type="similarity">
    <text evidence="4">Belongs to the WD repeat CDC20/Fizzy family.</text>
</comment>
<feature type="compositionally biased region" description="Basic residues" evidence="13">
    <location>
        <begin position="918"/>
        <end position="927"/>
    </location>
</feature>
<feature type="repeat" description="WD" evidence="12">
    <location>
        <begin position="1100"/>
        <end position="1144"/>
    </location>
</feature>
<evidence type="ECO:0000256" key="10">
    <source>
        <dbReference type="ARBA" id="ARBA00023242"/>
    </source>
</evidence>
<dbReference type="InterPro" id="IPR043129">
    <property type="entry name" value="ATPase_NBD"/>
</dbReference>
<evidence type="ECO:0000256" key="1">
    <source>
        <dbReference type="ARBA" id="ARBA00004123"/>
    </source>
</evidence>
<dbReference type="OrthoDB" id="7340501at2759"/>
<dbReference type="FunFam" id="3.30.420.40:FF:000048">
    <property type="entry name" value="ARP5 actin-related protein 5 homolog"/>
    <property type="match status" value="1"/>
</dbReference>
<dbReference type="InterPro" id="IPR001680">
    <property type="entry name" value="WD40_rpt"/>
</dbReference>
<evidence type="ECO:0000256" key="8">
    <source>
        <dbReference type="ARBA" id="ARBA00022737"/>
    </source>
</evidence>
<dbReference type="SMART" id="SM00320">
    <property type="entry name" value="WD40"/>
    <property type="match status" value="7"/>
</dbReference>
<feature type="region of interest" description="Disordered" evidence="13">
    <location>
        <begin position="781"/>
        <end position="813"/>
    </location>
</feature>
<dbReference type="InterPro" id="IPR011047">
    <property type="entry name" value="Quinoprotein_ADH-like_sf"/>
</dbReference>
<evidence type="ECO:0000256" key="9">
    <source>
        <dbReference type="ARBA" id="ARBA00022776"/>
    </source>
</evidence>
<evidence type="ECO:0000259" key="14">
    <source>
        <dbReference type="Pfam" id="PF24807"/>
    </source>
</evidence>
<dbReference type="InterPro" id="IPR019775">
    <property type="entry name" value="WD40_repeat_CS"/>
</dbReference>
<evidence type="ECO:0000256" key="2">
    <source>
        <dbReference type="ARBA" id="ARBA00004906"/>
    </source>
</evidence>
<feature type="compositionally biased region" description="Low complexity" evidence="13">
    <location>
        <begin position="469"/>
        <end position="481"/>
    </location>
</feature>
<dbReference type="FunFam" id="3.30.420.40:FF:000058">
    <property type="entry name" value="Putative actin-related protein 5"/>
    <property type="match status" value="1"/>
</dbReference>
<dbReference type="SUPFAM" id="SSF53067">
    <property type="entry name" value="Actin-like ATPase domain"/>
    <property type="match status" value="2"/>
</dbReference>
<dbReference type="GO" id="GO:0016567">
    <property type="term" value="P:protein ubiquitination"/>
    <property type="evidence" value="ECO:0007669"/>
    <property type="project" value="UniProtKB-UniPathway"/>
</dbReference>
<dbReference type="CDD" id="cd00200">
    <property type="entry name" value="WD40"/>
    <property type="match status" value="1"/>
</dbReference>
<dbReference type="FunFam" id="3.30.420.40:FF:000194">
    <property type="entry name" value="Actin-related protein 5"/>
    <property type="match status" value="1"/>
</dbReference>
<feature type="region of interest" description="Disordered" evidence="13">
    <location>
        <begin position="465"/>
        <end position="486"/>
    </location>
</feature>
<feature type="compositionally biased region" description="Polar residues" evidence="13">
    <location>
        <begin position="870"/>
        <end position="881"/>
    </location>
</feature>
<gene>
    <name evidence="15" type="ORF">Acr_24g0011150</name>
</gene>
<dbReference type="GO" id="GO:0010997">
    <property type="term" value="F:anaphase-promoting complex binding"/>
    <property type="evidence" value="ECO:0007669"/>
    <property type="project" value="InterPro"/>
</dbReference>
<dbReference type="GO" id="GO:0051301">
    <property type="term" value="P:cell division"/>
    <property type="evidence" value="ECO:0007669"/>
    <property type="project" value="UniProtKB-KW"/>
</dbReference>
<dbReference type="SUPFAM" id="SSF50998">
    <property type="entry name" value="Quinoprotein alcohol dehydrogenase-like"/>
    <property type="match status" value="1"/>
</dbReference>
<feature type="compositionally biased region" description="Polar residues" evidence="13">
    <location>
        <begin position="889"/>
        <end position="898"/>
    </location>
</feature>
<keyword evidence="16" id="KW-1185">Reference proteome</keyword>
<feature type="compositionally biased region" description="Polar residues" evidence="13">
    <location>
        <begin position="790"/>
        <end position="803"/>
    </location>
</feature>
<dbReference type="GO" id="GO:0030029">
    <property type="term" value="P:actin filament-based process"/>
    <property type="evidence" value="ECO:0007669"/>
    <property type="project" value="UniProtKB-ARBA"/>
</dbReference>
<dbReference type="CDD" id="cd10211">
    <property type="entry name" value="ASKHA_NBD_Arp5"/>
    <property type="match status" value="1"/>
</dbReference>
<keyword evidence="10" id="KW-0539">Nucleus</keyword>
<evidence type="ECO:0000256" key="12">
    <source>
        <dbReference type="PROSITE-ProRule" id="PRU00221"/>
    </source>
</evidence>
<dbReference type="UniPathway" id="UPA00143"/>
<evidence type="ECO:0000256" key="7">
    <source>
        <dbReference type="ARBA" id="ARBA00022618"/>
    </source>
</evidence>
<evidence type="ECO:0000256" key="4">
    <source>
        <dbReference type="ARBA" id="ARBA00006445"/>
    </source>
</evidence>
<dbReference type="GO" id="GO:1990757">
    <property type="term" value="F:ubiquitin ligase activator activity"/>
    <property type="evidence" value="ECO:0007669"/>
    <property type="project" value="TreeGrafter"/>
</dbReference>
<dbReference type="Gene3D" id="3.30.420.40">
    <property type="match status" value="2"/>
</dbReference>
<dbReference type="PROSITE" id="PS50294">
    <property type="entry name" value="WD_REPEATS_REGION"/>
    <property type="match status" value="2"/>
</dbReference>
<keyword evidence="8" id="KW-0677">Repeat</keyword>
<feature type="compositionally biased region" description="Low complexity" evidence="13">
    <location>
        <begin position="804"/>
        <end position="813"/>
    </location>
</feature>
<keyword evidence="7" id="KW-0132">Cell division</keyword>
<evidence type="ECO:0000256" key="5">
    <source>
        <dbReference type="ARBA" id="ARBA00021612"/>
    </source>
</evidence>
<protein>
    <recommendedName>
        <fullName evidence="5">Actin-related protein 5</fullName>
    </recommendedName>
</protein>
<evidence type="ECO:0000256" key="6">
    <source>
        <dbReference type="ARBA" id="ARBA00022574"/>
    </source>
</evidence>
<dbReference type="GO" id="GO:0031145">
    <property type="term" value="P:anaphase-promoting complex-dependent catabolic process"/>
    <property type="evidence" value="ECO:0007669"/>
    <property type="project" value="TreeGrafter"/>
</dbReference>
<organism evidence="15 16">
    <name type="scientific">Actinidia rufa</name>
    <dbReference type="NCBI Taxonomy" id="165716"/>
    <lineage>
        <taxon>Eukaryota</taxon>
        <taxon>Viridiplantae</taxon>
        <taxon>Streptophyta</taxon>
        <taxon>Embryophyta</taxon>
        <taxon>Tracheophyta</taxon>
        <taxon>Spermatophyta</taxon>
        <taxon>Magnoliopsida</taxon>
        <taxon>eudicotyledons</taxon>
        <taxon>Gunneridae</taxon>
        <taxon>Pentapetalae</taxon>
        <taxon>asterids</taxon>
        <taxon>Ericales</taxon>
        <taxon>Actinidiaceae</taxon>
        <taxon>Actinidia</taxon>
    </lineage>
</organism>
<dbReference type="InterPro" id="IPR004000">
    <property type="entry name" value="Actin"/>
</dbReference>
<evidence type="ECO:0000256" key="11">
    <source>
        <dbReference type="ARBA" id="ARBA00023306"/>
    </source>
</evidence>
<feature type="region of interest" description="Disordered" evidence="13">
    <location>
        <begin position="417"/>
        <end position="445"/>
    </location>
</feature>
<feature type="region of interest" description="Disordered" evidence="13">
    <location>
        <begin position="870"/>
        <end position="927"/>
    </location>
</feature>
<dbReference type="InterPro" id="IPR033010">
    <property type="entry name" value="Cdc20/Fizzy"/>
</dbReference>
<evidence type="ECO:0000256" key="3">
    <source>
        <dbReference type="ARBA" id="ARBA00006021"/>
    </source>
</evidence>
<feature type="domain" description="CDC20/Fizzy WD40" evidence="14">
    <location>
        <begin position="930"/>
        <end position="1219"/>
    </location>
</feature>
<feature type="repeat" description="WD" evidence="12">
    <location>
        <begin position="1188"/>
        <end position="1221"/>
    </location>
</feature>
<reference evidence="15 16" key="1">
    <citation type="submission" date="2019-07" db="EMBL/GenBank/DDBJ databases">
        <title>De Novo Assembly of kiwifruit Actinidia rufa.</title>
        <authorList>
            <person name="Sugita-Konishi S."/>
            <person name="Sato K."/>
            <person name="Mori E."/>
            <person name="Abe Y."/>
            <person name="Kisaki G."/>
            <person name="Hamano K."/>
            <person name="Suezawa K."/>
            <person name="Otani M."/>
            <person name="Fukuda T."/>
            <person name="Manabe T."/>
            <person name="Gomi K."/>
            <person name="Tabuchi M."/>
            <person name="Akimitsu K."/>
            <person name="Kataoka I."/>
        </authorList>
    </citation>
    <scope>NUCLEOTIDE SEQUENCE [LARGE SCALE GENOMIC DNA]</scope>
    <source>
        <strain evidence="16">cv. Fuchu</strain>
    </source>
</reference>
<dbReference type="Pfam" id="PF24807">
    <property type="entry name" value="WD40_CDC20-Fz"/>
    <property type="match status" value="1"/>
</dbReference>
<evidence type="ECO:0000313" key="16">
    <source>
        <dbReference type="Proteomes" id="UP000585474"/>
    </source>
</evidence>
<dbReference type="PROSITE" id="PS50082">
    <property type="entry name" value="WD_REPEATS_2"/>
    <property type="match status" value="3"/>
</dbReference>
<comment type="pathway">
    <text evidence="2">Protein modification; protein ubiquitination.</text>
</comment>
<name>A0A7J0GVP5_9ERIC</name>
<dbReference type="InterPro" id="IPR056150">
    <property type="entry name" value="WD40_CDC20-Fz"/>
</dbReference>